<sequence>MALQRVRSLAQRNRLALDKLSRLGSPSPARPNTPNSRSPALSASSSSRLLQPPRQSRSSADTPPLSAQDLGRSGSETERESTTQTYSHSSHSSSSHSRAYSMSSPRHQSSTLSSSNRSVTPPPAGTQNSPYSRNRHLSAPGSPNKVRNAMSSAASSASNSNSNSSSSPSNRRRHRQSMASMSQLQLTDFEEEEDGQDDNLRTATGTRGHTRDKTLNERDLITQSALAAVASSRRSPVGRRRGALPKEFRADLVEQSPSVRPGSAGRRRTQDVYESRDAYDKDARRESWKNVEPVTPMRATQNAPGRSFTLRETRRTGASPRWSSDDYRTSTTLRDRQYGAIHSTDDLNAQKERRQSLRGGSMESALGGWSPGGRSLLGEGLRAAGLSRKKDEERIQGDTGPSSATTVSFKDSPRGVDWSPQDVLDQGRRRVFTDRERDRQLHRPSTSMADYQYIDRNEGQDRGGRDVALRSYKSSYPLSAKDREPSLSRPLGDSSVSRRERDSLPPPERAASSMARYSTGMTLHTSSPAPSVPAHLLERGATGSPFSSRRFTQPPLSSSQPSSEHTRLLFESLAMFEAQLGKLPPQLGSSMSSMNSSTGVGASHAELSRNVQGTVYAAERLASMLKLSSARAMEAQVEAEVDSTTRERSQDIIDLWSRVGSDYRDGSRAADELVRTLTSVLLGVGRIMRDFGAAAASEMGSPSLHGRNASLSEDDLDYRAGSNGSGRQSVASRNSWEHTPRDRERDREEALRRLDGTSRADSVLARASPATFQRLRDREQLEAPSPASLSRNSGTRPEDKAAVSGTFRRLFTPREQRQQTLDARDSPNSMMATMDSQETVQGQYVEPSPTPASKTRPPAPERQRTLTPLSIPKPLPTLPSESANRRPSISLNVSTNGLEKPVPRKPTLRGERPSFPAITSPSIPTTALTHVSTDSPLARTNSERSTRSQVTFSRPSTVSVSAALNDIQQQDGERMRTTSTSSSSADPPKASVIPERLLRSVSGSETERDIRRKTLGKTPRASLDTSQRDRDERSMLTASGTRLSTANVNAADRSAASTILQQSAGAKRDHRRTVTDIWPRE</sequence>
<dbReference type="Proteomes" id="UP000807469">
    <property type="component" value="Unassembled WGS sequence"/>
</dbReference>
<feature type="compositionally biased region" description="Low complexity" evidence="1">
    <location>
        <begin position="82"/>
        <end position="118"/>
    </location>
</feature>
<feature type="compositionally biased region" description="Polar residues" evidence="1">
    <location>
        <begin position="515"/>
        <end position="529"/>
    </location>
</feature>
<dbReference type="AlphaFoldDB" id="A0A9P6CVU5"/>
<feature type="compositionally biased region" description="Polar residues" evidence="1">
    <location>
        <begin position="917"/>
        <end position="940"/>
    </location>
</feature>
<dbReference type="OrthoDB" id="3358078at2759"/>
<feature type="compositionally biased region" description="Low complexity" evidence="1">
    <location>
        <begin position="147"/>
        <end position="169"/>
    </location>
</feature>
<accession>A0A9P6CVU5</accession>
<dbReference type="EMBL" id="MU155183">
    <property type="protein sequence ID" value="KAF9481132.1"/>
    <property type="molecule type" value="Genomic_DNA"/>
</dbReference>
<protein>
    <submittedName>
        <fullName evidence="2">Uncharacterized protein</fullName>
    </submittedName>
</protein>
<feature type="compositionally biased region" description="Polar residues" evidence="1">
    <location>
        <begin position="826"/>
        <end position="842"/>
    </location>
</feature>
<feature type="compositionally biased region" description="Basic and acidic residues" evidence="1">
    <location>
        <begin position="735"/>
        <end position="758"/>
    </location>
</feature>
<feature type="compositionally biased region" description="Polar residues" evidence="1">
    <location>
        <begin position="947"/>
        <end position="970"/>
    </location>
</feature>
<feature type="compositionally biased region" description="Polar residues" evidence="1">
    <location>
        <begin position="725"/>
        <end position="734"/>
    </location>
</feature>
<reference evidence="2" key="1">
    <citation type="submission" date="2020-11" db="EMBL/GenBank/DDBJ databases">
        <authorList>
            <consortium name="DOE Joint Genome Institute"/>
            <person name="Ahrendt S."/>
            <person name="Riley R."/>
            <person name="Andreopoulos W."/>
            <person name="Labutti K."/>
            <person name="Pangilinan J."/>
            <person name="Ruiz-Duenas F.J."/>
            <person name="Barrasa J.M."/>
            <person name="Sanchez-Garcia M."/>
            <person name="Camarero S."/>
            <person name="Miyauchi S."/>
            <person name="Serrano A."/>
            <person name="Linde D."/>
            <person name="Babiker R."/>
            <person name="Drula E."/>
            <person name="Ayuso-Fernandez I."/>
            <person name="Pacheco R."/>
            <person name="Padilla G."/>
            <person name="Ferreira P."/>
            <person name="Barriuso J."/>
            <person name="Kellner H."/>
            <person name="Castanera R."/>
            <person name="Alfaro M."/>
            <person name="Ramirez L."/>
            <person name="Pisabarro A.G."/>
            <person name="Kuo A."/>
            <person name="Tritt A."/>
            <person name="Lipzen A."/>
            <person name="He G."/>
            <person name="Yan M."/>
            <person name="Ng V."/>
            <person name="Cullen D."/>
            <person name="Martin F."/>
            <person name="Rosso M.-N."/>
            <person name="Henrissat B."/>
            <person name="Hibbett D."/>
            <person name="Martinez A.T."/>
            <person name="Grigoriev I.V."/>
        </authorList>
    </citation>
    <scope>NUCLEOTIDE SEQUENCE</scope>
    <source>
        <strain evidence="2">CIRM-BRFM 674</strain>
    </source>
</reference>
<feature type="compositionally biased region" description="Basic and acidic residues" evidence="1">
    <location>
        <begin position="323"/>
        <end position="355"/>
    </location>
</feature>
<feature type="compositionally biased region" description="Basic and acidic residues" evidence="1">
    <location>
        <begin position="453"/>
        <end position="468"/>
    </location>
</feature>
<evidence type="ECO:0000313" key="3">
    <source>
        <dbReference type="Proteomes" id="UP000807469"/>
    </source>
</evidence>
<gene>
    <name evidence="2" type="ORF">BDN70DRAFT_566397</name>
</gene>
<feature type="compositionally biased region" description="Polar residues" evidence="1">
    <location>
        <begin position="879"/>
        <end position="897"/>
    </location>
</feature>
<feature type="compositionally biased region" description="Basic and acidic residues" evidence="1">
    <location>
        <begin position="268"/>
        <end position="289"/>
    </location>
</feature>
<organism evidence="2 3">
    <name type="scientific">Pholiota conissans</name>
    <dbReference type="NCBI Taxonomy" id="109636"/>
    <lineage>
        <taxon>Eukaryota</taxon>
        <taxon>Fungi</taxon>
        <taxon>Dikarya</taxon>
        <taxon>Basidiomycota</taxon>
        <taxon>Agaricomycotina</taxon>
        <taxon>Agaricomycetes</taxon>
        <taxon>Agaricomycetidae</taxon>
        <taxon>Agaricales</taxon>
        <taxon>Agaricineae</taxon>
        <taxon>Strophariaceae</taxon>
        <taxon>Pholiota</taxon>
    </lineage>
</organism>
<feature type="compositionally biased region" description="Polar residues" evidence="1">
    <location>
        <begin position="399"/>
        <end position="409"/>
    </location>
</feature>
<proteinExistence type="predicted"/>
<feature type="compositionally biased region" description="Basic and acidic residues" evidence="1">
    <location>
        <begin position="209"/>
        <end position="220"/>
    </location>
</feature>
<feature type="compositionally biased region" description="Polar residues" evidence="1">
    <location>
        <begin position="1055"/>
        <end position="1064"/>
    </location>
</feature>
<evidence type="ECO:0000313" key="2">
    <source>
        <dbReference type="EMBL" id="KAF9481132.1"/>
    </source>
</evidence>
<feature type="compositionally biased region" description="Low complexity" evidence="1">
    <location>
        <begin position="224"/>
        <end position="235"/>
    </location>
</feature>
<feature type="compositionally biased region" description="Polar residues" evidence="1">
    <location>
        <begin position="1036"/>
        <end position="1048"/>
    </location>
</feature>
<feature type="compositionally biased region" description="Acidic residues" evidence="1">
    <location>
        <begin position="188"/>
        <end position="197"/>
    </location>
</feature>
<feature type="compositionally biased region" description="Basic and acidic residues" evidence="1">
    <location>
        <begin position="1072"/>
        <end position="1081"/>
    </location>
</feature>
<evidence type="ECO:0000256" key="1">
    <source>
        <dbReference type="SAM" id="MobiDB-lite"/>
    </source>
</evidence>
<feature type="compositionally biased region" description="Basic and acidic residues" evidence="1">
    <location>
        <begin position="812"/>
        <end position="825"/>
    </location>
</feature>
<feature type="compositionally biased region" description="Low complexity" evidence="1">
    <location>
        <begin position="553"/>
        <end position="563"/>
    </location>
</feature>
<feature type="compositionally biased region" description="Polar residues" evidence="1">
    <location>
        <begin position="177"/>
        <end position="186"/>
    </location>
</feature>
<keyword evidence="3" id="KW-1185">Reference proteome</keyword>
<feature type="compositionally biased region" description="Low complexity" evidence="1">
    <location>
        <begin position="36"/>
        <end position="59"/>
    </location>
</feature>
<feature type="region of interest" description="Disordered" evidence="1">
    <location>
        <begin position="696"/>
        <end position="1081"/>
    </location>
</feature>
<feature type="region of interest" description="Disordered" evidence="1">
    <location>
        <begin position="16"/>
        <end position="564"/>
    </location>
</feature>
<comment type="caution">
    <text evidence="2">The sequence shown here is derived from an EMBL/GenBank/DDBJ whole genome shotgun (WGS) entry which is preliminary data.</text>
</comment>
<name>A0A9P6CVU5_9AGAR</name>
<feature type="compositionally biased region" description="Basic and acidic residues" evidence="1">
    <location>
        <begin position="425"/>
        <end position="441"/>
    </location>
</feature>